<dbReference type="Proteomes" id="UP000007509">
    <property type="component" value="Unassembled WGS sequence"/>
</dbReference>
<evidence type="ECO:0000313" key="2">
    <source>
        <dbReference type="Proteomes" id="UP000007509"/>
    </source>
</evidence>
<proteinExistence type="predicted"/>
<accession>J2T0R6</accession>
<comment type="caution">
    <text evidence="1">The sequence shown here is derived from an EMBL/GenBank/DDBJ whole genome shotgun (WGS) entry which is preliminary data.</text>
</comment>
<dbReference type="PATRIC" id="fig|1144316.3.peg.2328"/>
<sequence length="40" mass="4947">MEKLEKRYEKEKDLIEGNKILSKNEKKSRKELLKREKDKI</sequence>
<dbReference type="EMBL" id="AKJY01000039">
    <property type="protein sequence ID" value="EJL71517.1"/>
    <property type="molecule type" value="Genomic_DNA"/>
</dbReference>
<dbReference type="RefSeq" id="WP_007843723.1">
    <property type="nucleotide sequence ID" value="NZ_AKJY01000039.1"/>
</dbReference>
<gene>
    <name evidence="1" type="ORF">PMI13_02311</name>
</gene>
<dbReference type="AlphaFoldDB" id="J2T0R6"/>
<protein>
    <submittedName>
        <fullName evidence="1">Uncharacterized protein</fullName>
    </submittedName>
</protein>
<organism evidence="1 2">
    <name type="scientific">Chryseobacterium populi</name>
    <dbReference type="NCBI Taxonomy" id="1144316"/>
    <lineage>
        <taxon>Bacteria</taxon>
        <taxon>Pseudomonadati</taxon>
        <taxon>Bacteroidota</taxon>
        <taxon>Flavobacteriia</taxon>
        <taxon>Flavobacteriales</taxon>
        <taxon>Weeksellaceae</taxon>
        <taxon>Chryseobacterium group</taxon>
        <taxon>Chryseobacterium</taxon>
    </lineage>
</organism>
<name>J2T0R6_9FLAO</name>
<evidence type="ECO:0000313" key="1">
    <source>
        <dbReference type="EMBL" id="EJL71517.1"/>
    </source>
</evidence>
<reference evidence="1 2" key="1">
    <citation type="journal article" date="2012" name="J. Bacteriol.">
        <title>Twenty-one genome sequences from Pseudomonas species and 19 genome sequences from diverse bacteria isolated from the rhizosphere and endosphere of Populus deltoides.</title>
        <authorList>
            <person name="Brown S.D."/>
            <person name="Utturkar S.M."/>
            <person name="Klingeman D.M."/>
            <person name="Johnson C.M."/>
            <person name="Martin S.L."/>
            <person name="Land M.L."/>
            <person name="Lu T.Y."/>
            <person name="Schadt C.W."/>
            <person name="Doktycz M.J."/>
            <person name="Pelletier D.A."/>
        </authorList>
    </citation>
    <scope>NUCLEOTIDE SEQUENCE [LARGE SCALE GENOMIC DNA]</scope>
    <source>
        <strain evidence="1 2">CF314</strain>
    </source>
</reference>
<keyword evidence="2" id="KW-1185">Reference proteome</keyword>